<keyword evidence="1" id="KW-0732">Signal</keyword>
<dbReference type="EMBL" id="LGVG01000010">
    <property type="protein sequence ID" value="KNE27818.1"/>
    <property type="molecule type" value="Genomic_DNA"/>
</dbReference>
<feature type="chain" id="PRO_5043980225" description="Aspartyl protease" evidence="1">
    <location>
        <begin position="22"/>
        <end position="299"/>
    </location>
</feature>
<gene>
    <name evidence="2" type="ORF">AFM18_09840</name>
</gene>
<dbReference type="RefSeq" id="WP_050446625.1">
    <property type="nucleotide sequence ID" value="NZ_LGVG01000010.1"/>
</dbReference>
<organism evidence="2 3">
    <name type="scientific">Achromobacter spanius</name>
    <dbReference type="NCBI Taxonomy" id="217203"/>
    <lineage>
        <taxon>Bacteria</taxon>
        <taxon>Pseudomonadati</taxon>
        <taxon>Pseudomonadota</taxon>
        <taxon>Betaproteobacteria</taxon>
        <taxon>Burkholderiales</taxon>
        <taxon>Alcaligenaceae</taxon>
        <taxon>Achromobacter</taxon>
    </lineage>
</organism>
<evidence type="ECO:0000313" key="3">
    <source>
        <dbReference type="Proteomes" id="UP000037511"/>
    </source>
</evidence>
<sequence length="299" mass="32427">MSYCRWTVTAALLFACGASLASPTVIPVKIADDLGVPFISVTLGTVKTDLMLDTGGQIGITVPETLITPETGVFLTGRQERRTDVTGKIFHVRQLIAPDVYLDTAKLGPVAGALHYDWGLRINDDDRMPAPESLKAGVIGLGALSSRNMLLDMAQQRLLLYERGGMERPDLSSWQHVPFVYDDEGIVITLHADGIPIRFSLDTGASTSILRDDAAIFTQRPSPCAGKQAEDTHCGIWRLTRPESNGMPLDDLDVLVVPMAGVPFDGLIGMDFLHSHKVFIDFDTQTLHIQATPDTNASG</sequence>
<reference evidence="2 3" key="1">
    <citation type="submission" date="2015-07" db="EMBL/GenBank/DDBJ databases">
        <title>Draft genome of Achromobacter spanius.</title>
        <authorList>
            <person name="Wang X."/>
        </authorList>
    </citation>
    <scope>NUCLEOTIDE SEQUENCE [LARGE SCALE GENOMIC DNA]</scope>
    <source>
        <strain evidence="2 3">CGMCC9173</strain>
    </source>
</reference>
<evidence type="ECO:0008006" key="4">
    <source>
        <dbReference type="Google" id="ProtNLM"/>
    </source>
</evidence>
<dbReference type="InterPro" id="IPR021109">
    <property type="entry name" value="Peptidase_aspartic_dom_sf"/>
</dbReference>
<proteinExistence type="predicted"/>
<name>A0AAW3I918_9BURK</name>
<dbReference type="AlphaFoldDB" id="A0AAW3I918"/>
<dbReference type="Proteomes" id="UP000037511">
    <property type="component" value="Unassembled WGS sequence"/>
</dbReference>
<protein>
    <recommendedName>
        <fullName evidence="4">Aspartyl protease</fullName>
    </recommendedName>
</protein>
<comment type="caution">
    <text evidence="2">The sequence shown here is derived from an EMBL/GenBank/DDBJ whole genome shotgun (WGS) entry which is preliminary data.</text>
</comment>
<evidence type="ECO:0000256" key="1">
    <source>
        <dbReference type="SAM" id="SignalP"/>
    </source>
</evidence>
<accession>A0AAW3I918</accession>
<feature type="signal peptide" evidence="1">
    <location>
        <begin position="1"/>
        <end position="21"/>
    </location>
</feature>
<dbReference type="SUPFAM" id="SSF50630">
    <property type="entry name" value="Acid proteases"/>
    <property type="match status" value="1"/>
</dbReference>
<evidence type="ECO:0000313" key="2">
    <source>
        <dbReference type="EMBL" id="KNE27818.1"/>
    </source>
</evidence>
<dbReference type="Gene3D" id="2.40.70.10">
    <property type="entry name" value="Acid Proteases"/>
    <property type="match status" value="1"/>
</dbReference>
<dbReference type="PROSITE" id="PS51257">
    <property type="entry name" value="PROKAR_LIPOPROTEIN"/>
    <property type="match status" value="1"/>
</dbReference>